<keyword evidence="2" id="KW-1185">Reference proteome</keyword>
<evidence type="ECO:0008006" key="3">
    <source>
        <dbReference type="Google" id="ProtNLM"/>
    </source>
</evidence>
<sequence length="127" mass="14365">MEKIVIGMLKDIIENPHYDEKLIHQYFANEYKQTVDHITLDLDQFKKHIQKLKGLSQSAQIDILNCVSGNETVFTKHKVCSILKDGSIHTHKVLAEFKISNGKIINCEELTFLVEGSDTGKHLGSVS</sequence>
<dbReference type="AlphaFoldDB" id="A0A3M7L7Q3"/>
<protein>
    <recommendedName>
        <fullName evidence="3">Nuclear transport factor 2 family protein</fullName>
    </recommendedName>
</protein>
<dbReference type="Gene3D" id="3.10.450.50">
    <property type="match status" value="1"/>
</dbReference>
<comment type="caution">
    <text evidence="1">The sequence shown here is derived from an EMBL/GenBank/DDBJ whole genome shotgun (WGS) entry which is preliminary data.</text>
</comment>
<gene>
    <name evidence="1" type="ORF">D1632_13655</name>
</gene>
<organism evidence="1 2">
    <name type="scientific">Chryseobacterium nematophagum</name>
    <dbReference type="NCBI Taxonomy" id="2305228"/>
    <lineage>
        <taxon>Bacteria</taxon>
        <taxon>Pseudomonadati</taxon>
        <taxon>Bacteroidota</taxon>
        <taxon>Flavobacteriia</taxon>
        <taxon>Flavobacteriales</taxon>
        <taxon>Weeksellaceae</taxon>
        <taxon>Chryseobacterium group</taxon>
        <taxon>Chryseobacterium</taxon>
    </lineage>
</organism>
<name>A0A3M7L7Q3_9FLAO</name>
<dbReference type="InterPro" id="IPR032710">
    <property type="entry name" value="NTF2-like_dom_sf"/>
</dbReference>
<evidence type="ECO:0000313" key="1">
    <source>
        <dbReference type="EMBL" id="RMZ58637.1"/>
    </source>
</evidence>
<accession>A0A3M7L7Q3</accession>
<dbReference type="RefSeq" id="WP_122547786.1">
    <property type="nucleotide sequence ID" value="NZ_QWIV01000014.1"/>
</dbReference>
<proteinExistence type="predicted"/>
<reference evidence="1 2" key="1">
    <citation type="submission" date="2018-08" db="EMBL/GenBank/DDBJ databases">
        <title>Chryseobacterium nematophagum: a novel matrix digesting pathogen of nematodes.</title>
        <authorList>
            <person name="Page A."/>
            <person name="Roberts M."/>
            <person name="Felix M.-A."/>
            <person name="Weir W."/>
        </authorList>
    </citation>
    <scope>NUCLEOTIDE SEQUENCE [LARGE SCALE GENOMIC DNA]</scope>
    <source>
        <strain evidence="1 2">JUb275</strain>
    </source>
</reference>
<dbReference type="Proteomes" id="UP000267524">
    <property type="component" value="Unassembled WGS sequence"/>
</dbReference>
<dbReference type="SUPFAM" id="SSF54427">
    <property type="entry name" value="NTF2-like"/>
    <property type="match status" value="1"/>
</dbReference>
<evidence type="ECO:0000313" key="2">
    <source>
        <dbReference type="Proteomes" id="UP000267524"/>
    </source>
</evidence>
<dbReference type="EMBL" id="QWIV01000014">
    <property type="protein sequence ID" value="RMZ58637.1"/>
    <property type="molecule type" value="Genomic_DNA"/>
</dbReference>